<proteinExistence type="predicted"/>
<keyword evidence="2" id="KW-1185">Reference proteome</keyword>
<organism evidence="1 2">
    <name type="scientific">Brachyspira murdochii</name>
    <dbReference type="NCBI Taxonomy" id="84378"/>
    <lineage>
        <taxon>Bacteria</taxon>
        <taxon>Pseudomonadati</taxon>
        <taxon>Spirochaetota</taxon>
        <taxon>Spirochaetia</taxon>
        <taxon>Brachyspirales</taxon>
        <taxon>Brachyspiraceae</taxon>
        <taxon>Brachyspira</taxon>
    </lineage>
</organism>
<sequence>MENTSNLKYPSSSSWREAYEIQSLVKYEAPNIEAVYFLYDNINISGGQSLDNSSYPNFGYWSNTSINESVNKIRVSGFLRDEEYLNKKIDLINAFKIKTDDENPAFIFLPLYPRLKVTLENWSIDEKANENGQCKIELNFNLCAETSVRLWRRKNDENYNFLNIEDAKNNVQEIANKNLEKKLENNFNYDTFLSGINNVSSKLSNVIGMIQGKADYINDMARAINTISSTIAQGIRTPSVFADALQNVVSSIVNGIIDIKQSVNETAESSKSFAAGGQSSINSILPIENAKNNEKKVLLQFLNFYNYDTTKDTISFNEMNTAKESDNFIKIIAVTAVASIIIQIDDSKEKIKNYLELYDKLNDSINKDDYELNNALIDLKISVIEELKIKELKKLRKIKFNKNMTLLNAEHFLNSYNLRDFNFIEDSFVLPKEIFYV</sequence>
<accession>A0ABX5B1V8</accession>
<evidence type="ECO:0000313" key="1">
    <source>
        <dbReference type="EMBL" id="PPS21223.1"/>
    </source>
</evidence>
<comment type="caution">
    <text evidence="1">The sequence shown here is derived from an EMBL/GenBank/DDBJ whole genome shotgun (WGS) entry which is preliminary data.</text>
</comment>
<dbReference type="RefSeq" id="WP_104619014.1">
    <property type="nucleotide sequence ID" value="NZ_JJMJ01000224.1"/>
</dbReference>
<dbReference type="EMBL" id="JJMJ01000224">
    <property type="protein sequence ID" value="PPS21223.1"/>
    <property type="molecule type" value="Genomic_DNA"/>
</dbReference>
<reference evidence="1 2" key="1">
    <citation type="submission" date="2014-04" db="EMBL/GenBank/DDBJ databases">
        <title>Whole genome sequence of 'Brachyspira hampsonii' D13-03603F2.</title>
        <authorList>
            <person name="Patterson A.H."/>
            <person name="Chaban B."/>
            <person name="Fernando C."/>
            <person name="Harding J.C."/>
            <person name="Hill J.E."/>
        </authorList>
    </citation>
    <scope>NUCLEOTIDE SEQUENCE [LARGE SCALE GENOMIC DNA]</scope>
    <source>
        <strain evidence="1 2">D13-03603F2</strain>
    </source>
</reference>
<protein>
    <recommendedName>
        <fullName evidence="3">DNA circulation family protein</fullName>
    </recommendedName>
</protein>
<dbReference type="Proteomes" id="UP000238924">
    <property type="component" value="Unassembled WGS sequence"/>
</dbReference>
<name>A0ABX5B1V8_9SPIR</name>
<gene>
    <name evidence="1" type="ORF">DJ52_12410</name>
</gene>
<evidence type="ECO:0008006" key="3">
    <source>
        <dbReference type="Google" id="ProtNLM"/>
    </source>
</evidence>
<evidence type="ECO:0000313" key="2">
    <source>
        <dbReference type="Proteomes" id="UP000238924"/>
    </source>
</evidence>